<protein>
    <submittedName>
        <fullName evidence="1">Glycoside hydrolase family 99-like domain-containing protein</fullName>
    </submittedName>
</protein>
<gene>
    <name evidence="1" type="ORF">ACFPMF_09160</name>
</gene>
<dbReference type="Gene3D" id="3.20.20.80">
    <property type="entry name" value="Glycosidases"/>
    <property type="match status" value="1"/>
</dbReference>
<organism evidence="1 2">
    <name type="scientific">Larkinella bovis</name>
    <dbReference type="NCBI Taxonomy" id="683041"/>
    <lineage>
        <taxon>Bacteria</taxon>
        <taxon>Pseudomonadati</taxon>
        <taxon>Bacteroidota</taxon>
        <taxon>Cytophagia</taxon>
        <taxon>Cytophagales</taxon>
        <taxon>Spirosomataceae</taxon>
        <taxon>Larkinella</taxon>
    </lineage>
</organism>
<dbReference type="InterPro" id="IPR032719">
    <property type="entry name" value="WbsX"/>
</dbReference>
<comment type="caution">
    <text evidence="1">The sequence shown here is derived from an EMBL/GenBank/DDBJ whole genome shotgun (WGS) entry which is preliminary data.</text>
</comment>
<dbReference type="EMBL" id="JBHSMA010000002">
    <property type="protein sequence ID" value="MFC5409474.1"/>
    <property type="molecule type" value="Genomic_DNA"/>
</dbReference>
<evidence type="ECO:0000313" key="2">
    <source>
        <dbReference type="Proteomes" id="UP001596106"/>
    </source>
</evidence>
<reference evidence="2" key="1">
    <citation type="journal article" date="2019" name="Int. J. Syst. Evol. Microbiol.">
        <title>The Global Catalogue of Microorganisms (GCM) 10K type strain sequencing project: providing services to taxonomists for standard genome sequencing and annotation.</title>
        <authorList>
            <consortium name="The Broad Institute Genomics Platform"/>
            <consortium name="The Broad Institute Genome Sequencing Center for Infectious Disease"/>
            <person name="Wu L."/>
            <person name="Ma J."/>
        </authorList>
    </citation>
    <scope>NUCLEOTIDE SEQUENCE [LARGE SCALE GENOMIC DNA]</scope>
    <source>
        <strain evidence="2">CCUG 55250</strain>
    </source>
</reference>
<dbReference type="Proteomes" id="UP001596106">
    <property type="component" value="Unassembled WGS sequence"/>
</dbReference>
<keyword evidence="2" id="KW-1185">Reference proteome</keyword>
<dbReference type="PANTHER" id="PTHR41244">
    <property type="entry name" value="RHAMNAN SYNTHESIS F"/>
    <property type="match status" value="1"/>
</dbReference>
<name>A0ABW0I9C3_9BACT</name>
<sequence>MKILRSQGTRFFLLLVALFVTGYQHVLAQKSKNKIGAYYFDGWSGTTFHITQDLKNNYPDREPVWGWVTSKQEIVDEQIALAARAGLSFFSFCWYHRNGRTIDELPENRALSFYKSSKNAKKLEYCLLVANHGGFDVGPENWDKLTNLWLAEFKHPQYLRVDKKPLLIFFEFTSLIKNFGSPEAVRGAFDKLRKSAVDAGLPGASIAICAGSPDGVTKAESSGADIITGYNYHSVGFKGDKQAIPIDTLHTAEQRLWSKLGDFAQKPYIPVSTMGWDPRPWSNDKNKYHEKPYFTGFSAQSVEKSVTGMIDWMNAHESSLTRERIGLLYAWNENGEGAWLTPGKQGLNPLTGLKAALSGKKQRTK</sequence>
<evidence type="ECO:0000313" key="1">
    <source>
        <dbReference type="EMBL" id="MFC5409474.1"/>
    </source>
</evidence>
<accession>A0ABW0I9C3</accession>
<dbReference type="PANTHER" id="PTHR41244:SF1">
    <property type="entry name" value="GLYCOSYLTRANSFERASE"/>
    <property type="match status" value="1"/>
</dbReference>
<proteinExistence type="predicted"/>
<dbReference type="RefSeq" id="WP_379843471.1">
    <property type="nucleotide sequence ID" value="NZ_JBHSMA010000002.1"/>
</dbReference>
<dbReference type="Pfam" id="PF14307">
    <property type="entry name" value="Glyco_tran_WbsX"/>
    <property type="match status" value="1"/>
</dbReference>